<reference evidence="1 2" key="1">
    <citation type="submission" date="2019-03" db="EMBL/GenBank/DDBJ databases">
        <title>An improved genome assembly of the fluke Schistosoma japonicum.</title>
        <authorList>
            <person name="Hu W."/>
            <person name="Luo F."/>
            <person name="Yin M."/>
            <person name="Mo X."/>
            <person name="Sun C."/>
            <person name="Wu Q."/>
            <person name="Zhu B."/>
            <person name="Xiang M."/>
            <person name="Wang J."/>
            <person name="Wang Y."/>
            <person name="Zhang T."/>
            <person name="Xu B."/>
            <person name="Zheng H."/>
            <person name="Feng Z."/>
        </authorList>
    </citation>
    <scope>NUCLEOTIDE SEQUENCE [LARGE SCALE GENOMIC DNA]</scope>
    <source>
        <strain evidence="1">HuSjv2</strain>
        <tissue evidence="1">Worms</tissue>
    </source>
</reference>
<keyword evidence="2" id="KW-1185">Reference proteome</keyword>
<proteinExistence type="predicted"/>
<gene>
    <name evidence="1" type="ORF">EWB00_005554</name>
</gene>
<evidence type="ECO:0000313" key="1">
    <source>
        <dbReference type="EMBL" id="TNN10219.1"/>
    </source>
</evidence>
<protein>
    <submittedName>
        <fullName evidence="1">Uncharacterized protein</fullName>
    </submittedName>
</protein>
<feature type="non-terminal residue" evidence="1">
    <location>
        <position position="1"/>
    </location>
</feature>
<evidence type="ECO:0000313" key="2">
    <source>
        <dbReference type="Proteomes" id="UP000311919"/>
    </source>
</evidence>
<organism evidence="1 2">
    <name type="scientific">Schistosoma japonicum</name>
    <name type="common">Blood fluke</name>
    <dbReference type="NCBI Taxonomy" id="6182"/>
    <lineage>
        <taxon>Eukaryota</taxon>
        <taxon>Metazoa</taxon>
        <taxon>Spiralia</taxon>
        <taxon>Lophotrochozoa</taxon>
        <taxon>Platyhelminthes</taxon>
        <taxon>Trematoda</taxon>
        <taxon>Digenea</taxon>
        <taxon>Strigeidida</taxon>
        <taxon>Schistosomatoidea</taxon>
        <taxon>Schistosomatidae</taxon>
        <taxon>Schistosoma</taxon>
    </lineage>
</organism>
<dbReference type="AlphaFoldDB" id="A0A4Z2D1C3"/>
<name>A0A4Z2D1C3_SCHJA</name>
<accession>A0A4Z2D1C3</accession>
<sequence>LEAKMKFILLYEVVIYTCYLGVQCLVTAEISSSINTKLNKYIDACTELEQFKYSTLIDLSTYEIENGEKDFINENNQLERLYEARWIWQLASYTNANAKTINSYLRNYQTLEDQRTSNEHLDYAFDIHDLKVKLKTKWDQRLQFDLEINNYLKTVDQAEKSSSTSNSESLMEREDILRNMENKCSYFKSRLQKFQTNAIQANIKYLSASDNAAKYFKESNSEESIEFRNTERNISDTNEIIEDYTWDLNNTQNEIYYTRDSWKLAGLKLNESYFKKQIVHYEKELENLKKKSKTIVDKFLAENKDLKEMENAFNDWTVQHQFQLQNLSNLRKQYELQRIRVLELVSPEERLRYIETSVKNELNIN</sequence>
<dbReference type="EMBL" id="SKCS01000365">
    <property type="protein sequence ID" value="TNN10219.1"/>
    <property type="molecule type" value="Genomic_DNA"/>
</dbReference>
<comment type="caution">
    <text evidence="1">The sequence shown here is derived from an EMBL/GenBank/DDBJ whole genome shotgun (WGS) entry which is preliminary data.</text>
</comment>
<dbReference type="Proteomes" id="UP000311919">
    <property type="component" value="Unassembled WGS sequence"/>
</dbReference>